<dbReference type="Pfam" id="PF05199">
    <property type="entry name" value="GMC_oxred_C"/>
    <property type="match status" value="1"/>
</dbReference>
<dbReference type="AlphaFoldDB" id="A0A511NG22"/>
<evidence type="ECO:0000256" key="4">
    <source>
        <dbReference type="ARBA" id="ARBA00022827"/>
    </source>
</evidence>
<dbReference type="EMBL" id="BJXC01000009">
    <property type="protein sequence ID" value="GEM51764.1"/>
    <property type="molecule type" value="Genomic_DNA"/>
</dbReference>
<dbReference type="Proteomes" id="UP000321245">
    <property type="component" value="Unassembled WGS sequence"/>
</dbReference>
<dbReference type="GeneID" id="84649184"/>
<accession>A0A511NG22</accession>
<dbReference type="GO" id="GO:0008812">
    <property type="term" value="F:choline dehydrogenase activity"/>
    <property type="evidence" value="ECO:0007669"/>
    <property type="project" value="TreeGrafter"/>
</dbReference>
<dbReference type="PANTHER" id="PTHR11552:SF147">
    <property type="entry name" value="CHOLINE DEHYDROGENASE, MITOCHONDRIAL"/>
    <property type="match status" value="1"/>
</dbReference>
<feature type="binding site" evidence="5">
    <location>
        <position position="218"/>
    </location>
    <ligand>
        <name>FAD</name>
        <dbReference type="ChEBI" id="CHEBI:57692"/>
    </ligand>
</feature>
<proteinExistence type="inferred from homology"/>
<evidence type="ECO:0000256" key="6">
    <source>
        <dbReference type="RuleBase" id="RU003968"/>
    </source>
</evidence>
<dbReference type="RefSeq" id="WP_019974459.1">
    <property type="nucleotide sequence ID" value="NZ_BJXC01000009.1"/>
</dbReference>
<dbReference type="PROSITE" id="PS00623">
    <property type="entry name" value="GMC_OXRED_1"/>
    <property type="match status" value="1"/>
</dbReference>
<comment type="similarity">
    <text evidence="2 6">Belongs to the GMC oxidoreductase family.</text>
</comment>
<dbReference type="Gene3D" id="3.30.560.10">
    <property type="entry name" value="Glucose Oxidase, domain 3"/>
    <property type="match status" value="1"/>
</dbReference>
<evidence type="ECO:0000313" key="8">
    <source>
        <dbReference type="EMBL" id="GEM51764.1"/>
    </source>
</evidence>
<dbReference type="Gene3D" id="3.50.50.60">
    <property type="entry name" value="FAD/NAD(P)-binding domain"/>
    <property type="match status" value="1"/>
</dbReference>
<organism evidence="8 9">
    <name type="scientific">Empedobacter brevis NBRC 14943 = ATCC 43319</name>
    <dbReference type="NCBI Taxonomy" id="1218108"/>
    <lineage>
        <taxon>Bacteria</taxon>
        <taxon>Pseudomonadati</taxon>
        <taxon>Bacteroidota</taxon>
        <taxon>Flavobacteriia</taxon>
        <taxon>Flavobacteriales</taxon>
        <taxon>Weeksellaceae</taxon>
        <taxon>Empedobacter</taxon>
    </lineage>
</organism>
<dbReference type="SUPFAM" id="SSF51905">
    <property type="entry name" value="FAD/NAD(P)-binding domain"/>
    <property type="match status" value="1"/>
</dbReference>
<dbReference type="STRING" id="1218108.GCA_000382425_00950"/>
<dbReference type="Pfam" id="PF00732">
    <property type="entry name" value="GMC_oxred_N"/>
    <property type="match status" value="1"/>
</dbReference>
<keyword evidence="9" id="KW-1185">Reference proteome</keyword>
<reference evidence="8 9" key="1">
    <citation type="submission" date="2019-07" db="EMBL/GenBank/DDBJ databases">
        <title>Whole genome shotgun sequence of Empedobacter brevis NBRC 14943.</title>
        <authorList>
            <person name="Hosoyama A."/>
            <person name="Uohara A."/>
            <person name="Ohji S."/>
            <person name="Ichikawa N."/>
        </authorList>
    </citation>
    <scope>NUCLEOTIDE SEQUENCE [LARGE SCALE GENOMIC DNA]</scope>
    <source>
        <strain evidence="8 9">NBRC 14943</strain>
    </source>
</reference>
<dbReference type="SUPFAM" id="SSF54373">
    <property type="entry name" value="FAD-linked reductases, C-terminal domain"/>
    <property type="match status" value="1"/>
</dbReference>
<sequence>MNNTYDYIVIGAGSAGAVVASRLAENPNIHVLLLEAGPSDLADEIQSPAKWPLIWNTTRDWAYHTVPQENAGNTTKYWPRGKTLGGSSAINGMIYIRGAKEDYDHWAYKGCYGWDYESVLPYFKKSETYELGADEVHGGEGPMAVTKIKEPNPISIAAIKGCKELGYPTTDDFNKTIWGAGLNDLSVTKDGIRCSTAAAFLTPYLGKENLTVLTEATVSKLLIKDKTCVGVEFEKGGELVQAKVRHEVVLSAGTIGSAQILMLSGIGDQEELREVGIHVVHHLPGVGKNLQDHLLCSVIFEAKQEIVPPKANLLEAQIFWKSRPELTVPDMQPLFMALPYYAPGFEGPENAFTFCAGIIRPVSKGFIKLKSNDPKDSPLIDPNYLAEQADIDALYEAVQLCRKLGYTDALKDWMKEEIYPGKDKTKEEVLAYIRKASSTYHHMTGTCKMGIDKTAVVDPELRVYGIEGLRVADASIMPDVPSGNTNAPAIMVGEKAADMIKTAYKLKSQSVEQALTV</sequence>
<evidence type="ECO:0000256" key="1">
    <source>
        <dbReference type="ARBA" id="ARBA00001974"/>
    </source>
</evidence>
<evidence type="ECO:0000256" key="5">
    <source>
        <dbReference type="PIRSR" id="PIRSR000137-2"/>
    </source>
</evidence>
<name>A0A511NG22_9FLAO</name>
<dbReference type="InterPro" id="IPR036188">
    <property type="entry name" value="FAD/NAD-bd_sf"/>
</dbReference>
<dbReference type="InterPro" id="IPR007867">
    <property type="entry name" value="GMC_OxRtase_C"/>
</dbReference>
<comment type="cofactor">
    <cofactor evidence="1 5">
        <name>FAD</name>
        <dbReference type="ChEBI" id="CHEBI:57692"/>
    </cofactor>
</comment>
<dbReference type="GO" id="GO:0050660">
    <property type="term" value="F:flavin adenine dinucleotide binding"/>
    <property type="evidence" value="ECO:0007669"/>
    <property type="project" value="InterPro"/>
</dbReference>
<keyword evidence="3 6" id="KW-0285">Flavoprotein</keyword>
<feature type="binding site" evidence="5">
    <location>
        <position position="440"/>
    </location>
    <ligand>
        <name>substrate</name>
    </ligand>
</feature>
<dbReference type="PANTHER" id="PTHR11552">
    <property type="entry name" value="GLUCOSE-METHANOL-CHOLINE GMC OXIDOREDUCTASE"/>
    <property type="match status" value="1"/>
</dbReference>
<feature type="domain" description="Glucose-methanol-choline oxidoreductase N-terminal" evidence="7">
    <location>
        <begin position="81"/>
        <end position="104"/>
    </location>
</feature>
<evidence type="ECO:0000256" key="3">
    <source>
        <dbReference type="ARBA" id="ARBA00022630"/>
    </source>
</evidence>
<protein>
    <submittedName>
        <fullName evidence="8">Choline dehydrogenase</fullName>
    </submittedName>
</protein>
<dbReference type="InterPro" id="IPR012132">
    <property type="entry name" value="GMC_OxRdtase"/>
</dbReference>
<comment type="caution">
    <text evidence="8">The sequence shown here is derived from an EMBL/GenBank/DDBJ whole genome shotgun (WGS) entry which is preliminary data.</text>
</comment>
<evidence type="ECO:0000259" key="7">
    <source>
        <dbReference type="PROSITE" id="PS00623"/>
    </source>
</evidence>
<dbReference type="InterPro" id="IPR000172">
    <property type="entry name" value="GMC_OxRdtase_N"/>
</dbReference>
<dbReference type="PIRSF" id="PIRSF000137">
    <property type="entry name" value="Alcohol_oxidase"/>
    <property type="match status" value="1"/>
</dbReference>
<evidence type="ECO:0000313" key="9">
    <source>
        <dbReference type="Proteomes" id="UP000321245"/>
    </source>
</evidence>
<evidence type="ECO:0000256" key="2">
    <source>
        <dbReference type="ARBA" id="ARBA00010790"/>
    </source>
</evidence>
<gene>
    <name evidence="8" type="primary">betA</name>
    <name evidence="8" type="ORF">EB1_15540</name>
</gene>
<keyword evidence="4 5" id="KW-0274">FAD</keyword>
<dbReference type="OrthoDB" id="9785276at2"/>